<keyword evidence="9" id="KW-1185">Reference proteome</keyword>
<evidence type="ECO:0000256" key="5">
    <source>
        <dbReference type="ARBA" id="ARBA00023180"/>
    </source>
</evidence>
<comment type="caution">
    <text evidence="8">The sequence shown here is derived from an EMBL/GenBank/DDBJ whole genome shotgun (WGS) entry which is preliminary data.</text>
</comment>
<evidence type="ECO:0000256" key="1">
    <source>
        <dbReference type="ARBA" id="ARBA00004167"/>
    </source>
</evidence>
<evidence type="ECO:0000256" key="6">
    <source>
        <dbReference type="PROSITE-ProRule" id="PRU00043"/>
    </source>
</evidence>
<dbReference type="InterPro" id="IPR002126">
    <property type="entry name" value="Cadherin-like_dom"/>
</dbReference>
<feature type="domain" description="Cadherin" evidence="7">
    <location>
        <begin position="2"/>
        <end position="30"/>
    </location>
</feature>
<proteinExistence type="predicted"/>
<dbReference type="PROSITE" id="PS50268">
    <property type="entry name" value="CADHERIN_2"/>
    <property type="match status" value="1"/>
</dbReference>
<dbReference type="Proteomes" id="UP001434883">
    <property type="component" value="Unassembled WGS sequence"/>
</dbReference>
<protein>
    <recommendedName>
        <fullName evidence="7">Cadherin domain-containing protein</fullName>
    </recommendedName>
</protein>
<comment type="subcellular location">
    <subcellularLocation>
        <location evidence="1">Membrane</location>
        <topology evidence="1">Single-pass membrane protein</topology>
    </subcellularLocation>
</comment>
<keyword evidence="2" id="KW-0812">Transmembrane</keyword>
<organism evidence="8 9">
    <name type="scientific">Xenoophorus captivus</name>
    <dbReference type="NCBI Taxonomy" id="1517983"/>
    <lineage>
        <taxon>Eukaryota</taxon>
        <taxon>Metazoa</taxon>
        <taxon>Chordata</taxon>
        <taxon>Craniata</taxon>
        <taxon>Vertebrata</taxon>
        <taxon>Euteleostomi</taxon>
        <taxon>Actinopterygii</taxon>
        <taxon>Neopterygii</taxon>
        <taxon>Teleostei</taxon>
        <taxon>Neoteleostei</taxon>
        <taxon>Acanthomorphata</taxon>
        <taxon>Ovalentaria</taxon>
        <taxon>Atherinomorphae</taxon>
        <taxon>Cyprinodontiformes</taxon>
        <taxon>Goodeidae</taxon>
        <taxon>Xenoophorus</taxon>
    </lineage>
</organism>
<evidence type="ECO:0000259" key="7">
    <source>
        <dbReference type="PROSITE" id="PS50268"/>
    </source>
</evidence>
<evidence type="ECO:0000256" key="3">
    <source>
        <dbReference type="ARBA" id="ARBA00022989"/>
    </source>
</evidence>
<gene>
    <name evidence="8" type="ORF">XENOCAPTIV_017742</name>
</gene>
<feature type="non-terminal residue" evidence="8">
    <location>
        <position position="1"/>
    </location>
</feature>
<reference evidence="8 9" key="1">
    <citation type="submission" date="2021-06" db="EMBL/GenBank/DDBJ databases">
        <authorList>
            <person name="Palmer J.M."/>
        </authorList>
    </citation>
    <scope>NUCLEOTIDE SEQUENCE [LARGE SCALE GENOMIC DNA]</scope>
    <source>
        <strain evidence="8 9">XC_2019</strain>
        <tissue evidence="8">Muscle</tissue>
    </source>
</reference>
<keyword evidence="6" id="KW-0106">Calcium</keyword>
<evidence type="ECO:0000256" key="2">
    <source>
        <dbReference type="ARBA" id="ARBA00022692"/>
    </source>
</evidence>
<sequence>QARDSGTRPLSGTATVLCSVLDDNDNPPEFMQPLFRISLPENLSPGVIYAALAFDPDHGENGTIHYSILGRKPTNISSC</sequence>
<dbReference type="PANTHER" id="PTHR24028:SF328">
    <property type="entry name" value="CADHERIN-3"/>
    <property type="match status" value="1"/>
</dbReference>
<keyword evidence="5" id="KW-0325">Glycoprotein</keyword>
<evidence type="ECO:0000313" key="9">
    <source>
        <dbReference type="Proteomes" id="UP001434883"/>
    </source>
</evidence>
<evidence type="ECO:0000256" key="4">
    <source>
        <dbReference type="ARBA" id="ARBA00023136"/>
    </source>
</evidence>
<dbReference type="InterPro" id="IPR015919">
    <property type="entry name" value="Cadherin-like_sf"/>
</dbReference>
<dbReference type="Gene3D" id="2.60.40.60">
    <property type="entry name" value="Cadherins"/>
    <property type="match status" value="2"/>
</dbReference>
<dbReference type="InterPro" id="IPR050174">
    <property type="entry name" value="Protocadherin/Cadherin-CA"/>
</dbReference>
<name>A0ABV0RI61_9TELE</name>
<evidence type="ECO:0000313" key="8">
    <source>
        <dbReference type="EMBL" id="MEQ2207734.1"/>
    </source>
</evidence>
<dbReference type="PRINTS" id="PR00205">
    <property type="entry name" value="CADHERIN"/>
</dbReference>
<accession>A0ABV0RI61</accession>
<dbReference type="PANTHER" id="PTHR24028">
    <property type="entry name" value="CADHERIN-87A"/>
    <property type="match status" value="1"/>
</dbReference>
<dbReference type="SUPFAM" id="SSF49313">
    <property type="entry name" value="Cadherin-like"/>
    <property type="match status" value="1"/>
</dbReference>
<dbReference type="EMBL" id="JAHRIN010045712">
    <property type="protein sequence ID" value="MEQ2207734.1"/>
    <property type="molecule type" value="Genomic_DNA"/>
</dbReference>
<keyword evidence="4" id="KW-0472">Membrane</keyword>
<keyword evidence="3" id="KW-1133">Transmembrane helix</keyword>
<dbReference type="CDD" id="cd11304">
    <property type="entry name" value="Cadherin_repeat"/>
    <property type="match status" value="2"/>
</dbReference>